<evidence type="ECO:0000313" key="2">
    <source>
        <dbReference type="EMBL" id="CAB4860864.1"/>
    </source>
</evidence>
<protein>
    <submittedName>
        <fullName evidence="2">Unannotated protein</fullName>
    </submittedName>
</protein>
<dbReference type="AlphaFoldDB" id="A0A6J7CW23"/>
<feature type="region of interest" description="Disordered" evidence="1">
    <location>
        <begin position="1"/>
        <end position="20"/>
    </location>
</feature>
<gene>
    <name evidence="2" type="ORF">UFOPK3304_00448</name>
</gene>
<proteinExistence type="predicted"/>
<feature type="region of interest" description="Disordered" evidence="1">
    <location>
        <begin position="39"/>
        <end position="101"/>
    </location>
</feature>
<name>A0A6J7CW23_9ZZZZ</name>
<feature type="compositionally biased region" description="Basic and acidic residues" evidence="1">
    <location>
        <begin position="1"/>
        <end position="11"/>
    </location>
</feature>
<sequence length="236" mass="25815">MHQAGRVDQDRAGAAPWPIVRQQLGRQQRILTDAELERARGVDRSGEDGDRIAGRAGHRGESFDEGPIGLGDAVERPEVGSDGPWFGEPVNPPPLDLGHDDGIGDGELVDRGLEPWVPIDRMDVEAGHQRGGTHPDQDLAERVSFPLSVLPEGERRRAPDAVPWGLPGVLPERARQPLRLRSVKKFVPIGRQQHRLASTAGRSEQAVVDEPCECEANLIRGEPERLTHVEGVARSQ</sequence>
<accession>A0A6J7CW23</accession>
<organism evidence="2">
    <name type="scientific">freshwater metagenome</name>
    <dbReference type="NCBI Taxonomy" id="449393"/>
    <lineage>
        <taxon>unclassified sequences</taxon>
        <taxon>metagenomes</taxon>
        <taxon>ecological metagenomes</taxon>
    </lineage>
</organism>
<evidence type="ECO:0000256" key="1">
    <source>
        <dbReference type="SAM" id="MobiDB-lite"/>
    </source>
</evidence>
<reference evidence="2" key="1">
    <citation type="submission" date="2020-05" db="EMBL/GenBank/DDBJ databases">
        <authorList>
            <person name="Chiriac C."/>
            <person name="Salcher M."/>
            <person name="Ghai R."/>
            <person name="Kavagutti S V."/>
        </authorList>
    </citation>
    <scope>NUCLEOTIDE SEQUENCE</scope>
</reference>
<feature type="compositionally biased region" description="Basic and acidic residues" evidence="1">
    <location>
        <begin position="39"/>
        <end position="62"/>
    </location>
</feature>
<dbReference type="EMBL" id="CAFBLJ010000015">
    <property type="protein sequence ID" value="CAB4860864.1"/>
    <property type="molecule type" value="Genomic_DNA"/>
</dbReference>